<name>A0A5D4SKE8_9BACI</name>
<dbReference type="EMBL" id="VTES01000003">
    <property type="protein sequence ID" value="TYS63947.1"/>
    <property type="molecule type" value="Genomic_DNA"/>
</dbReference>
<sequence>MELEEKLEIIGLTPEEATGAAALDFLCYKEELSPRYLGAELINLEQLIGTYRSNECNSSTTWISYLEQARKGLFFNTYKNNKSDFARFLSNPTQEEADQHGLPEVVKTEDGYLIYGGGKHRLTTGKILGLQHAYVNVYE</sequence>
<evidence type="ECO:0000313" key="1">
    <source>
        <dbReference type="EMBL" id="TYS63947.1"/>
    </source>
</evidence>
<reference evidence="1 2" key="1">
    <citation type="submission" date="2019-08" db="EMBL/GenBank/DDBJ databases">
        <title>Bacillus genomes from the desert of Cuatro Cienegas, Coahuila.</title>
        <authorList>
            <person name="Olmedo-Alvarez G."/>
        </authorList>
    </citation>
    <scope>NUCLEOTIDE SEQUENCE [LARGE SCALE GENOMIC DNA]</scope>
    <source>
        <strain evidence="1 2">CH37_1T</strain>
    </source>
</reference>
<dbReference type="Proteomes" id="UP000323732">
    <property type="component" value="Unassembled WGS sequence"/>
</dbReference>
<proteinExistence type="predicted"/>
<evidence type="ECO:0008006" key="3">
    <source>
        <dbReference type="Google" id="ProtNLM"/>
    </source>
</evidence>
<comment type="caution">
    <text evidence="1">The sequence shown here is derived from an EMBL/GenBank/DDBJ whole genome shotgun (WGS) entry which is preliminary data.</text>
</comment>
<protein>
    <recommendedName>
        <fullName evidence="3">ParB/Sulfiredoxin domain-containing protein</fullName>
    </recommendedName>
</protein>
<accession>A0A5D4SKE8</accession>
<organism evidence="1 2">
    <name type="scientific">Bacillus infantis</name>
    <dbReference type="NCBI Taxonomy" id="324767"/>
    <lineage>
        <taxon>Bacteria</taxon>
        <taxon>Bacillati</taxon>
        <taxon>Bacillota</taxon>
        <taxon>Bacilli</taxon>
        <taxon>Bacillales</taxon>
        <taxon>Bacillaceae</taxon>
        <taxon>Bacillus</taxon>
    </lineage>
</organism>
<gene>
    <name evidence="1" type="ORF">FZD47_10600</name>
</gene>
<dbReference type="RefSeq" id="WP_148949821.1">
    <property type="nucleotide sequence ID" value="NZ_VTES01000003.1"/>
</dbReference>
<evidence type="ECO:0000313" key="2">
    <source>
        <dbReference type="Proteomes" id="UP000323732"/>
    </source>
</evidence>
<dbReference type="AlphaFoldDB" id="A0A5D4SKE8"/>